<dbReference type="AlphaFoldDB" id="A0A3D8TSW5"/>
<dbReference type="InterPro" id="IPR006119">
    <property type="entry name" value="Resolv_N"/>
</dbReference>
<dbReference type="PANTHER" id="PTHR30461:SF23">
    <property type="entry name" value="DNA RECOMBINASE-RELATED"/>
    <property type="match status" value="1"/>
</dbReference>
<name>A0A3D8TSW5_9LIST</name>
<dbReference type="PROSITE" id="PS51736">
    <property type="entry name" value="RECOMBINASES_3"/>
    <property type="match status" value="1"/>
</dbReference>
<evidence type="ECO:0000313" key="3">
    <source>
        <dbReference type="Proteomes" id="UP000257055"/>
    </source>
</evidence>
<dbReference type="InterPro" id="IPR050639">
    <property type="entry name" value="SSR_resolvase"/>
</dbReference>
<comment type="caution">
    <text evidence="2">The sequence shown here is derived from an EMBL/GenBank/DDBJ whole genome shotgun (WGS) entry which is preliminary data.</text>
</comment>
<dbReference type="SMART" id="SM00857">
    <property type="entry name" value="Resolvase"/>
    <property type="match status" value="1"/>
</dbReference>
<accession>A0A3D8TSW5</accession>
<dbReference type="Gene3D" id="3.40.50.1390">
    <property type="entry name" value="Resolvase, N-terminal catalytic domain"/>
    <property type="match status" value="1"/>
</dbReference>
<dbReference type="InterPro" id="IPR036162">
    <property type="entry name" value="Resolvase-like_N_sf"/>
</dbReference>
<organism evidence="2 3">
    <name type="scientific">Listeria kieliensis</name>
    <dbReference type="NCBI Taxonomy" id="1621700"/>
    <lineage>
        <taxon>Bacteria</taxon>
        <taxon>Bacillati</taxon>
        <taxon>Bacillota</taxon>
        <taxon>Bacilli</taxon>
        <taxon>Bacillales</taxon>
        <taxon>Listeriaceae</taxon>
        <taxon>Listeria</taxon>
    </lineage>
</organism>
<dbReference type="GO" id="GO:0003677">
    <property type="term" value="F:DNA binding"/>
    <property type="evidence" value="ECO:0007669"/>
    <property type="project" value="InterPro"/>
</dbReference>
<dbReference type="SUPFAM" id="SSF53041">
    <property type="entry name" value="Resolvase-like"/>
    <property type="match status" value="1"/>
</dbReference>
<keyword evidence="3" id="KW-1185">Reference proteome</keyword>
<dbReference type="Proteomes" id="UP000257055">
    <property type="component" value="Unassembled WGS sequence"/>
</dbReference>
<proteinExistence type="predicted"/>
<gene>
    <name evidence="2" type="ORF">UR08_07875</name>
</gene>
<dbReference type="EMBL" id="LARY01000002">
    <property type="protein sequence ID" value="RDX00876.1"/>
    <property type="molecule type" value="Genomic_DNA"/>
</dbReference>
<sequence>MFKQSNNEVVRYYRTARQDETAIFNQKLLLDSYCEKHGLTTTEIYVDDGFSGLNFNRPGWKKLLADTANGPVKTVITTSIDRIGRDYYTTGKVIEELYQNDGVDFIFVRDGINSAEYVNTFLPLHDTLAALVAKQEGGDVQ</sequence>
<evidence type="ECO:0000259" key="1">
    <source>
        <dbReference type="PROSITE" id="PS51736"/>
    </source>
</evidence>
<dbReference type="GO" id="GO:0000150">
    <property type="term" value="F:DNA strand exchange activity"/>
    <property type="evidence" value="ECO:0007669"/>
    <property type="project" value="InterPro"/>
</dbReference>
<dbReference type="Pfam" id="PF00239">
    <property type="entry name" value="Resolvase"/>
    <property type="match status" value="1"/>
</dbReference>
<dbReference type="RefSeq" id="WP_115753126.1">
    <property type="nucleotide sequence ID" value="NZ_LARY01000002.1"/>
</dbReference>
<feature type="domain" description="Resolvase/invertase-type recombinase catalytic" evidence="1">
    <location>
        <begin position="8"/>
        <end position="141"/>
    </location>
</feature>
<reference evidence="3" key="1">
    <citation type="submission" date="2015-04" db="EMBL/GenBank/DDBJ databases">
        <authorList>
            <person name="Schardt J."/>
            <person name="Mueller-Herbst S."/>
            <person name="Scherer S."/>
            <person name="Huptas C."/>
        </authorList>
    </citation>
    <scope>NUCLEOTIDE SEQUENCE [LARGE SCALE GENOMIC DNA]</scope>
    <source>
        <strain evidence="3">Kiel-L1</strain>
    </source>
</reference>
<dbReference type="PANTHER" id="PTHR30461">
    <property type="entry name" value="DNA-INVERTASE FROM LAMBDOID PROPHAGE"/>
    <property type="match status" value="1"/>
</dbReference>
<evidence type="ECO:0000313" key="2">
    <source>
        <dbReference type="EMBL" id="RDX00876.1"/>
    </source>
</evidence>
<protein>
    <recommendedName>
        <fullName evidence="1">Resolvase/invertase-type recombinase catalytic domain-containing protein</fullName>
    </recommendedName>
</protein>